<evidence type="ECO:0000256" key="1">
    <source>
        <dbReference type="ARBA" id="ARBA00022729"/>
    </source>
</evidence>
<proteinExistence type="predicted"/>
<gene>
    <name evidence="3" type="ORF">ACFSQS_03250</name>
</gene>
<dbReference type="InterPro" id="IPR029058">
    <property type="entry name" value="AB_hydrolase_fold"/>
</dbReference>
<evidence type="ECO:0000313" key="3">
    <source>
        <dbReference type="EMBL" id="MFD2534110.1"/>
    </source>
</evidence>
<dbReference type="GO" id="GO:0016787">
    <property type="term" value="F:hydrolase activity"/>
    <property type="evidence" value="ECO:0007669"/>
    <property type="project" value="UniProtKB-KW"/>
</dbReference>
<keyword evidence="4" id="KW-1185">Reference proteome</keyword>
<protein>
    <submittedName>
        <fullName evidence="3">Dienelactone hydrolase family protein</fullName>
    </submittedName>
</protein>
<dbReference type="PANTHER" id="PTHR43037">
    <property type="entry name" value="UNNAMED PRODUCT-RELATED"/>
    <property type="match status" value="1"/>
</dbReference>
<accession>A0ABW5JPU5</accession>
<dbReference type="Gene3D" id="3.40.50.1820">
    <property type="entry name" value="alpha/beta hydrolase"/>
    <property type="match status" value="1"/>
</dbReference>
<organism evidence="3 4">
    <name type="scientific">Gelatiniphilus marinus</name>
    <dbReference type="NCBI Taxonomy" id="1759464"/>
    <lineage>
        <taxon>Bacteria</taxon>
        <taxon>Pseudomonadati</taxon>
        <taxon>Bacteroidota</taxon>
        <taxon>Flavobacteriia</taxon>
        <taxon>Flavobacteriales</taxon>
        <taxon>Flavobacteriaceae</taxon>
        <taxon>Gelatiniphilus</taxon>
    </lineage>
</organism>
<keyword evidence="1" id="KW-0732">Signal</keyword>
<dbReference type="Proteomes" id="UP001597441">
    <property type="component" value="Unassembled WGS sequence"/>
</dbReference>
<dbReference type="InterPro" id="IPR003140">
    <property type="entry name" value="PLipase/COase/thioEstase"/>
</dbReference>
<dbReference type="RefSeq" id="WP_388014023.1">
    <property type="nucleotide sequence ID" value="NZ_JBHUDT010000001.1"/>
</dbReference>
<dbReference type="SUPFAM" id="SSF53474">
    <property type="entry name" value="alpha/beta-Hydrolases"/>
    <property type="match status" value="1"/>
</dbReference>
<dbReference type="InterPro" id="IPR050955">
    <property type="entry name" value="Plant_Biomass_Hydrol_Est"/>
</dbReference>
<comment type="caution">
    <text evidence="3">The sequence shown here is derived from an EMBL/GenBank/DDBJ whole genome shotgun (WGS) entry which is preliminary data.</text>
</comment>
<evidence type="ECO:0000313" key="4">
    <source>
        <dbReference type="Proteomes" id="UP001597441"/>
    </source>
</evidence>
<keyword evidence="3" id="KW-0378">Hydrolase</keyword>
<name>A0ABW5JPU5_9FLAO</name>
<sequence length="322" mass="37531">MKNAFCLLFCIVSINIFTAQQTNEKFIIEEQYLKYLPEQYEEDLDKKWPLLIFLHGSGERGTDIEKVKLHGPPMLVEKGKHFPFIIISPQAKIRWDENVLHQIITNFIENNRVDTDRIYLTGLSLGGHGTWNLAQKYPEMFAAIAPICGWGNIEKAWKLRHMPVWCFHGELDTVVPLSASKNMINALRPINPKVKFTVYPEIYHDAWKQAYNNPKLYDWFLKQKKHTHKAIKLPLKTLMQYVGTYDFEMGNFKTKSIVSVEDGKLVIKTGQSTTPLIPSSKDTFFINKNQLIEYKFIKNKKGVVDKILFYYDDIYTMPKSKD</sequence>
<reference evidence="4" key="1">
    <citation type="journal article" date="2019" name="Int. J. Syst. Evol. Microbiol.">
        <title>The Global Catalogue of Microorganisms (GCM) 10K type strain sequencing project: providing services to taxonomists for standard genome sequencing and annotation.</title>
        <authorList>
            <consortium name="The Broad Institute Genomics Platform"/>
            <consortium name="The Broad Institute Genome Sequencing Center for Infectious Disease"/>
            <person name="Wu L."/>
            <person name="Ma J."/>
        </authorList>
    </citation>
    <scope>NUCLEOTIDE SEQUENCE [LARGE SCALE GENOMIC DNA]</scope>
    <source>
        <strain evidence="4">KCTC 42903</strain>
    </source>
</reference>
<dbReference type="PANTHER" id="PTHR43037:SF1">
    <property type="entry name" value="BLL1128 PROTEIN"/>
    <property type="match status" value="1"/>
</dbReference>
<evidence type="ECO:0000259" key="2">
    <source>
        <dbReference type="Pfam" id="PF02230"/>
    </source>
</evidence>
<feature type="domain" description="Phospholipase/carboxylesterase/thioesterase" evidence="2">
    <location>
        <begin position="91"/>
        <end position="209"/>
    </location>
</feature>
<dbReference type="Pfam" id="PF02230">
    <property type="entry name" value="Abhydrolase_2"/>
    <property type="match status" value="1"/>
</dbReference>
<dbReference type="EMBL" id="JBHULK010000001">
    <property type="protein sequence ID" value="MFD2534110.1"/>
    <property type="molecule type" value="Genomic_DNA"/>
</dbReference>